<evidence type="ECO:0000256" key="5">
    <source>
        <dbReference type="ARBA" id="ARBA00023014"/>
    </source>
</evidence>
<dbReference type="PRINTS" id="PR00355">
    <property type="entry name" value="ADRENODOXIN"/>
</dbReference>
<evidence type="ECO:0000256" key="1">
    <source>
        <dbReference type="ARBA" id="ARBA00010914"/>
    </source>
</evidence>
<dbReference type="Gene3D" id="3.10.20.30">
    <property type="match status" value="1"/>
</dbReference>
<keyword evidence="2" id="KW-0001">2Fe-2S</keyword>
<sequence>MTVNLEQNRISIHVTDVAGTTREIAGDIGTSLMEIIKVAGIDDIPAFCGGVCSCASCHVVIAPDFAGLLPAMSEDEADLLDGSAHRAEGSRLSCQVKASSELDGLCLTIAPQE</sequence>
<dbReference type="RefSeq" id="WP_317973452.1">
    <property type="nucleotide sequence ID" value="NZ_BTFW01000001.1"/>
</dbReference>
<dbReference type="InterPro" id="IPR001055">
    <property type="entry name" value="Adrenodoxin-like"/>
</dbReference>
<evidence type="ECO:0000259" key="7">
    <source>
        <dbReference type="PROSITE" id="PS51085"/>
    </source>
</evidence>
<gene>
    <name evidence="8" type="ORF">NUTIK01_03740</name>
</gene>
<protein>
    <submittedName>
        <fullName evidence="8">2Fe-2S iron-sulfur cluster-binding protein</fullName>
    </submittedName>
</protein>
<dbReference type="CDD" id="cd00207">
    <property type="entry name" value="fer2"/>
    <property type="match status" value="1"/>
</dbReference>
<evidence type="ECO:0000256" key="2">
    <source>
        <dbReference type="ARBA" id="ARBA00022714"/>
    </source>
</evidence>
<dbReference type="InterPro" id="IPR001041">
    <property type="entry name" value="2Fe-2S_ferredoxin-type"/>
</dbReference>
<keyword evidence="5" id="KW-0411">Iron-sulfur</keyword>
<evidence type="ECO:0000256" key="6">
    <source>
        <dbReference type="ARBA" id="ARBA00034078"/>
    </source>
</evidence>
<reference evidence="8 9" key="1">
    <citation type="submission" date="2023-06" db="EMBL/GenBank/DDBJ databases">
        <title>Draft genome sequence of Novosphingobium sp. strain IK01.</title>
        <authorList>
            <person name="Hatamoto M."/>
            <person name="Ikarashi T."/>
            <person name="Yamaguchi T."/>
        </authorList>
    </citation>
    <scope>NUCLEOTIDE SEQUENCE [LARGE SCALE GENOMIC DNA]</scope>
    <source>
        <strain evidence="8 9">IK01</strain>
    </source>
</reference>
<comment type="similarity">
    <text evidence="1">Belongs to the adrenodoxin/putidaredoxin family.</text>
</comment>
<dbReference type="PANTHER" id="PTHR23426:SF65">
    <property type="entry name" value="FERREDOXIN-2, MITOCHONDRIAL"/>
    <property type="match status" value="1"/>
</dbReference>
<dbReference type="Pfam" id="PF00111">
    <property type="entry name" value="Fer2"/>
    <property type="match status" value="1"/>
</dbReference>
<dbReference type="Proteomes" id="UP001187221">
    <property type="component" value="Unassembled WGS sequence"/>
</dbReference>
<accession>A0ABQ6P2X5</accession>
<evidence type="ECO:0000313" key="8">
    <source>
        <dbReference type="EMBL" id="GMM59597.1"/>
    </source>
</evidence>
<evidence type="ECO:0000256" key="3">
    <source>
        <dbReference type="ARBA" id="ARBA00022723"/>
    </source>
</evidence>
<feature type="domain" description="2Fe-2S ferredoxin-type" evidence="7">
    <location>
        <begin position="8"/>
        <end position="113"/>
    </location>
</feature>
<dbReference type="PANTHER" id="PTHR23426">
    <property type="entry name" value="FERREDOXIN/ADRENODOXIN"/>
    <property type="match status" value="1"/>
</dbReference>
<dbReference type="InterPro" id="IPR012675">
    <property type="entry name" value="Beta-grasp_dom_sf"/>
</dbReference>
<comment type="cofactor">
    <cofactor evidence="6">
        <name>[2Fe-2S] cluster</name>
        <dbReference type="ChEBI" id="CHEBI:190135"/>
    </cofactor>
</comment>
<dbReference type="InterPro" id="IPR036010">
    <property type="entry name" value="2Fe-2S_ferredoxin-like_sf"/>
</dbReference>
<keyword evidence="9" id="KW-1185">Reference proteome</keyword>
<evidence type="ECO:0000256" key="4">
    <source>
        <dbReference type="ARBA" id="ARBA00023004"/>
    </source>
</evidence>
<proteinExistence type="inferred from homology"/>
<dbReference type="SUPFAM" id="SSF54292">
    <property type="entry name" value="2Fe-2S ferredoxin-like"/>
    <property type="match status" value="1"/>
</dbReference>
<keyword evidence="4" id="KW-0408">Iron</keyword>
<dbReference type="EMBL" id="BTFW01000001">
    <property type="protein sequence ID" value="GMM59597.1"/>
    <property type="molecule type" value="Genomic_DNA"/>
</dbReference>
<comment type="caution">
    <text evidence="8">The sequence shown here is derived from an EMBL/GenBank/DDBJ whole genome shotgun (WGS) entry which is preliminary data.</text>
</comment>
<name>A0ABQ6P2X5_9SPHN</name>
<organism evidence="8 9">
    <name type="scientific">Novosphingobium pituita</name>
    <dbReference type="NCBI Taxonomy" id="3056842"/>
    <lineage>
        <taxon>Bacteria</taxon>
        <taxon>Pseudomonadati</taxon>
        <taxon>Pseudomonadota</taxon>
        <taxon>Alphaproteobacteria</taxon>
        <taxon>Sphingomonadales</taxon>
        <taxon>Sphingomonadaceae</taxon>
        <taxon>Novosphingobium</taxon>
    </lineage>
</organism>
<evidence type="ECO:0000313" key="9">
    <source>
        <dbReference type="Proteomes" id="UP001187221"/>
    </source>
</evidence>
<dbReference type="PROSITE" id="PS51085">
    <property type="entry name" value="2FE2S_FER_2"/>
    <property type="match status" value="1"/>
</dbReference>
<keyword evidence="3" id="KW-0479">Metal-binding</keyword>